<dbReference type="InterPro" id="IPR029465">
    <property type="entry name" value="ATPgrasp_TupA"/>
</dbReference>
<evidence type="ECO:0000313" key="4">
    <source>
        <dbReference type="EMBL" id="TLQ01463.1"/>
    </source>
</evidence>
<evidence type="ECO:0000259" key="3">
    <source>
        <dbReference type="PROSITE" id="PS50975"/>
    </source>
</evidence>
<organism evidence="4 5">
    <name type="scientific">Nesterenkonia salmonea</name>
    <dbReference type="NCBI Taxonomy" id="1804987"/>
    <lineage>
        <taxon>Bacteria</taxon>
        <taxon>Bacillati</taxon>
        <taxon>Actinomycetota</taxon>
        <taxon>Actinomycetes</taxon>
        <taxon>Micrococcales</taxon>
        <taxon>Micrococcaceae</taxon>
        <taxon>Nesterenkonia</taxon>
    </lineage>
</organism>
<keyword evidence="1" id="KW-0547">Nucleotide-binding</keyword>
<dbReference type="SUPFAM" id="SSF56059">
    <property type="entry name" value="Glutathione synthetase ATP-binding domain-like"/>
    <property type="match status" value="1"/>
</dbReference>
<evidence type="ECO:0000256" key="1">
    <source>
        <dbReference type="PROSITE-ProRule" id="PRU00409"/>
    </source>
</evidence>
<evidence type="ECO:0000256" key="2">
    <source>
        <dbReference type="SAM" id="Coils"/>
    </source>
</evidence>
<proteinExistence type="predicted"/>
<dbReference type="PROSITE" id="PS50975">
    <property type="entry name" value="ATP_GRASP"/>
    <property type="match status" value="1"/>
</dbReference>
<dbReference type="GO" id="GO:0046872">
    <property type="term" value="F:metal ion binding"/>
    <property type="evidence" value="ECO:0007669"/>
    <property type="project" value="InterPro"/>
</dbReference>
<dbReference type="Pfam" id="PF14305">
    <property type="entry name" value="ATPgrasp_TupA"/>
    <property type="match status" value="1"/>
</dbReference>
<feature type="coiled-coil region" evidence="2">
    <location>
        <begin position="43"/>
        <end position="102"/>
    </location>
</feature>
<dbReference type="OrthoDB" id="9791827at2"/>
<dbReference type="Proteomes" id="UP000310458">
    <property type="component" value="Unassembled WGS sequence"/>
</dbReference>
<gene>
    <name evidence="4" type="ORF">FEF26_00320</name>
</gene>
<dbReference type="GO" id="GO:0005524">
    <property type="term" value="F:ATP binding"/>
    <property type="evidence" value="ECO:0007669"/>
    <property type="project" value="UniProtKB-UniRule"/>
</dbReference>
<protein>
    <recommendedName>
        <fullName evidence="3">ATP-grasp domain-containing protein</fullName>
    </recommendedName>
</protein>
<feature type="domain" description="ATP-grasp" evidence="3">
    <location>
        <begin position="143"/>
        <end position="371"/>
    </location>
</feature>
<comment type="caution">
    <text evidence="4">The sequence shown here is derived from an EMBL/GenBank/DDBJ whole genome shotgun (WGS) entry which is preliminary data.</text>
</comment>
<dbReference type="EMBL" id="VAVZ01000001">
    <property type="protein sequence ID" value="TLQ01463.1"/>
    <property type="molecule type" value="Genomic_DNA"/>
</dbReference>
<keyword evidence="2" id="KW-0175">Coiled coil</keyword>
<name>A0A5R9BMU6_9MICC</name>
<accession>A0A5R9BMU6</accession>
<reference evidence="4 5" key="1">
    <citation type="submission" date="2019-05" db="EMBL/GenBank/DDBJ databases">
        <title>Nesterenkonia sp. GY074 isolated from the Southern Atlantic Ocean.</title>
        <authorList>
            <person name="Zhang G."/>
        </authorList>
    </citation>
    <scope>NUCLEOTIDE SEQUENCE [LARGE SCALE GENOMIC DNA]</scope>
    <source>
        <strain evidence="4 5">GY074</strain>
    </source>
</reference>
<sequence>MKQLGSKMVRRLPPVVSRDRQIKELEIEARRSAGKIRWNEDQRTRLEDRLNRALRRVETFRARSELSEREKLDALRARDRKAQELEEKIERLEADLRRSRSRLDKPSFLTLLVAYRELYEQRFTADPSDALPLWQMPFKLRNYSLAQSHGVGVPEVYQVWEHPEDINLSSLTTDKMVLKSDGGHSGHGVFILQRTGHGWETLDGGIAFQGNTPSAEILERFSHWHGPYFAEELLEGTSDSAIPEDIKVYTAYGEVLQILLMQSGGEGSMDRRSYTRRYLGADGEDLGKVAEMGTWNPDIPTPENIDHIMETARHLSRAVGMPFVRVDLYQTPRGLILGELTPTPGGRQRYRGEHDAYMGLEWVKAQSRLEQDLAAGRPYGSLFGRNDYTWWYDQLTQSGKEAPALWSRPRRTSQKWC</sequence>
<evidence type="ECO:0000313" key="5">
    <source>
        <dbReference type="Proteomes" id="UP000310458"/>
    </source>
</evidence>
<dbReference type="InterPro" id="IPR011761">
    <property type="entry name" value="ATP-grasp"/>
</dbReference>
<keyword evidence="1" id="KW-0067">ATP-binding</keyword>
<keyword evidence="5" id="KW-1185">Reference proteome</keyword>
<dbReference type="RefSeq" id="WP_138251542.1">
    <property type="nucleotide sequence ID" value="NZ_VAVZ01000001.1"/>
</dbReference>
<dbReference type="AlphaFoldDB" id="A0A5R9BMU6"/>